<proteinExistence type="predicted"/>
<comment type="caution">
    <text evidence="1">The sequence shown here is derived from an EMBL/GenBank/DDBJ whole genome shotgun (WGS) entry which is preliminary data.</text>
</comment>
<keyword evidence="2" id="KW-1185">Reference proteome</keyword>
<sequence length="99" mass="10846">MRRDVTALLEKLGRGDFRYRQFADPIADLEPWPLFAALLADERVVGRVELAIEPSIPTGNAAFLAGYAEADPRPARDEPVRGSLHAFLTELSGDPAGDR</sequence>
<dbReference type="Proteomes" id="UP001595713">
    <property type="component" value="Unassembled WGS sequence"/>
</dbReference>
<dbReference type="EMBL" id="JBHRXP010000007">
    <property type="protein sequence ID" value="MFC3580884.1"/>
    <property type="molecule type" value="Genomic_DNA"/>
</dbReference>
<evidence type="ECO:0000313" key="1">
    <source>
        <dbReference type="EMBL" id="MFC3580884.1"/>
    </source>
</evidence>
<evidence type="ECO:0008006" key="3">
    <source>
        <dbReference type="Google" id="ProtNLM"/>
    </source>
</evidence>
<accession>A0ABV7SVD2</accession>
<reference evidence="2" key="1">
    <citation type="journal article" date="2019" name="Int. J. Syst. Evol. Microbiol.">
        <title>The Global Catalogue of Microorganisms (GCM) 10K type strain sequencing project: providing services to taxonomists for standard genome sequencing and annotation.</title>
        <authorList>
            <consortium name="The Broad Institute Genomics Platform"/>
            <consortium name="The Broad Institute Genome Sequencing Center for Infectious Disease"/>
            <person name="Wu L."/>
            <person name="Ma J."/>
        </authorList>
    </citation>
    <scope>NUCLEOTIDE SEQUENCE [LARGE SCALE GENOMIC DNA]</scope>
    <source>
        <strain evidence="2">KCTC 42739</strain>
    </source>
</reference>
<gene>
    <name evidence="1" type="ORF">ACFONA_11980</name>
</gene>
<organism evidence="1 2">
    <name type="scientific">Sphingomonas hylomeconis</name>
    <dbReference type="NCBI Taxonomy" id="1395958"/>
    <lineage>
        <taxon>Bacteria</taxon>
        <taxon>Pseudomonadati</taxon>
        <taxon>Pseudomonadota</taxon>
        <taxon>Alphaproteobacteria</taxon>
        <taxon>Sphingomonadales</taxon>
        <taxon>Sphingomonadaceae</taxon>
        <taxon>Sphingomonas</taxon>
    </lineage>
</organism>
<protein>
    <recommendedName>
        <fullName evidence="3">GNAT family N-acetyltransferase</fullName>
    </recommendedName>
</protein>
<evidence type="ECO:0000313" key="2">
    <source>
        <dbReference type="Proteomes" id="UP001595713"/>
    </source>
</evidence>
<dbReference type="RefSeq" id="WP_261294249.1">
    <property type="nucleotide sequence ID" value="NZ_JANQBK010000005.1"/>
</dbReference>
<name>A0ABV7SVD2_9SPHN</name>